<organism evidence="1 2">
    <name type="scientific">Diacronema lutheri</name>
    <name type="common">Unicellular marine alga</name>
    <name type="synonym">Monochrysis lutheri</name>
    <dbReference type="NCBI Taxonomy" id="2081491"/>
    <lineage>
        <taxon>Eukaryota</taxon>
        <taxon>Haptista</taxon>
        <taxon>Haptophyta</taxon>
        <taxon>Pavlovophyceae</taxon>
        <taxon>Pavlovales</taxon>
        <taxon>Pavlovaceae</taxon>
        <taxon>Diacronema</taxon>
    </lineage>
</organism>
<dbReference type="AlphaFoldDB" id="A0A8J5X8L1"/>
<evidence type="ECO:0000313" key="2">
    <source>
        <dbReference type="Proteomes" id="UP000751190"/>
    </source>
</evidence>
<evidence type="ECO:0000313" key="1">
    <source>
        <dbReference type="EMBL" id="KAG8461823.1"/>
    </source>
</evidence>
<dbReference type="Proteomes" id="UP000751190">
    <property type="component" value="Unassembled WGS sequence"/>
</dbReference>
<dbReference type="EMBL" id="JAGTXO010000024">
    <property type="protein sequence ID" value="KAG8461823.1"/>
    <property type="molecule type" value="Genomic_DNA"/>
</dbReference>
<name>A0A8J5X8L1_DIALT</name>
<keyword evidence="2" id="KW-1185">Reference proteome</keyword>
<protein>
    <submittedName>
        <fullName evidence="1">Uncharacterized protein</fullName>
    </submittedName>
</protein>
<gene>
    <name evidence="1" type="ORF">KFE25_001441</name>
</gene>
<reference evidence="1" key="1">
    <citation type="submission" date="2021-05" db="EMBL/GenBank/DDBJ databases">
        <title>The genome of the haptophyte Pavlova lutheri (Diacronema luteri, Pavlovales) - a model for lipid biosynthesis in eukaryotic algae.</title>
        <authorList>
            <person name="Hulatt C.J."/>
            <person name="Posewitz M.C."/>
        </authorList>
    </citation>
    <scope>NUCLEOTIDE SEQUENCE</scope>
    <source>
        <strain evidence="1">NIVA-4/92</strain>
    </source>
</reference>
<comment type="caution">
    <text evidence="1">The sequence shown here is derived from an EMBL/GenBank/DDBJ whole genome shotgun (WGS) entry which is preliminary data.</text>
</comment>
<sequence>MAAEGGDEEEERLRHRLEQQQAMISALLSTHALLSAQTHAERTHLVSLAHQLGYNVASAGAKRKQADVGALADAHTLRERAVYRSADDLDARAGEADSNGPADCLPLAERVALLDAVASALEAAQGADAAARLRELERLKEMSLSLCI</sequence>
<accession>A0A8J5X8L1</accession>
<proteinExistence type="predicted"/>